<dbReference type="OrthoDB" id="9978677at2759"/>
<dbReference type="InterPro" id="IPR044066">
    <property type="entry name" value="TRIAD_supradom"/>
</dbReference>
<evidence type="ECO:0000313" key="9">
    <source>
        <dbReference type="EMBL" id="CAF1289771.1"/>
    </source>
</evidence>
<dbReference type="AlphaFoldDB" id="A0A815CMV3"/>
<evidence type="ECO:0000256" key="4">
    <source>
        <dbReference type="ARBA" id="ARBA00022771"/>
    </source>
</evidence>
<dbReference type="InterPro" id="IPR026254">
    <property type="entry name" value="RNF31-like"/>
</dbReference>
<dbReference type="Gene3D" id="3.30.40.10">
    <property type="entry name" value="Zinc/RING finger domain, C3HC4 (zinc finger)"/>
    <property type="match status" value="1"/>
</dbReference>
<evidence type="ECO:0000313" key="10">
    <source>
        <dbReference type="Proteomes" id="UP000663852"/>
    </source>
</evidence>
<dbReference type="PROSITE" id="PS00518">
    <property type="entry name" value="ZF_RING_1"/>
    <property type="match status" value="1"/>
</dbReference>
<dbReference type="GO" id="GO:0036435">
    <property type="term" value="F:K48-linked polyubiquitin modification-dependent protein binding"/>
    <property type="evidence" value="ECO:0007669"/>
    <property type="project" value="TreeGrafter"/>
</dbReference>
<dbReference type="SUPFAM" id="SSF57850">
    <property type="entry name" value="RING/U-box"/>
    <property type="match status" value="3"/>
</dbReference>
<dbReference type="GO" id="GO:0061630">
    <property type="term" value="F:ubiquitin protein ligase activity"/>
    <property type="evidence" value="ECO:0007669"/>
    <property type="project" value="TreeGrafter"/>
</dbReference>
<dbReference type="Proteomes" id="UP000663852">
    <property type="component" value="Unassembled WGS sequence"/>
</dbReference>
<dbReference type="Pfam" id="PF22191">
    <property type="entry name" value="IBR_1"/>
    <property type="match status" value="1"/>
</dbReference>
<sequence length="1018" mass="117659">MTVPFSDYRLLPVEDIILANVRVDHIPEDLTSLFGALTPLYLIFSRGATDGIRLSQTIVSDLKKKTNTLCLLEYVGYRCETDDHYVYRSETSYDETVRRQEGAEEFVKFFSYLKAAKSEPVDNLKEFLQKHSSQYRTTSSVRTPLTADEIERENKNALEMFQSFKKSLVTPYNSSPSSGFIRRQLAILVLKQLSSNLDCTTDDIDGKLDQYIIELKNRQQPTRECRADEVYIECLIRSNFDINRAVGMLNHYPPNLTPRTEQPIPQEPVEVFSKDAKVYLSKYSGWSTTSFDTNNNKIQASLEQDKWNDIEYLLLAIQHLHQKNDEKSVDEEFVSKMFRLIHSELSHLIGDQVPVKLETLARILCERSGEVIENLDVETLKNILTSVEFNDNFIQNTIACLEFTCSMCTGSYPRTKIEAMLLCEHSFCFDCVKRYYRVKIFEITDENSLKMFTCVETPVEIASDRRSNFLPCLFSKINQWFKDDPEALRKWERDSLIALAGERIKKCGSSKCTGYYYSDNDDTVGVARCQECNFAQCRLCAKKWHAEHSTMNCDEYTEWLIENDPDDETVRALKIISDTAIVCPKCEHIYQYEAGGCEHYTCLTCKTDFCRMCSTLFYSPSKEPKCNKENCTLKSTIHAHCAWNCFRETRIAEIQTIHKVLEDQEVDIDAELEKIAETQQEKCPISGCDKKTSPISGGRLCEVCYKHFLCSLIWRFQIEPWDIYEDNNLQQMLTKSSVTIPTDCNRNNLIALCKDKLKQLLGKPKKLKKPKPHRTCSLNSCELRDQDQMTLNIISKLKARIQRHQRIDRSTIESEVVDIKYEMDPHRYDINQWRKQLSLNMSNCPDRILRESMAYSDDPHKAQSIIAKKSNETNSNRNPVESSLNNLTDYLTTLRDDLKANPLTDLFSTVYNVNDSDSDRINRLFLSEALHFCPALSHYTCNEAHAAVQGIRAVNYHLNEPDDLLAILKTCHSSDEVRQYLEQRLSKSIDHSHLSTYSTSQSFDYHRPNHYNSPNNVD</sequence>
<dbReference type="GO" id="GO:0008270">
    <property type="term" value="F:zinc ion binding"/>
    <property type="evidence" value="ECO:0007669"/>
    <property type="project" value="UniProtKB-KW"/>
</dbReference>
<gene>
    <name evidence="9" type="ORF">EDS130_LOCUS30020</name>
</gene>
<dbReference type="GO" id="GO:1990450">
    <property type="term" value="F:linear polyubiquitin binding"/>
    <property type="evidence" value="ECO:0007669"/>
    <property type="project" value="TreeGrafter"/>
</dbReference>
<keyword evidence="5" id="KW-0833">Ubl conjugation pathway</keyword>
<feature type="domain" description="RING-type" evidence="8">
    <location>
        <begin position="401"/>
        <end position="635"/>
    </location>
</feature>
<evidence type="ECO:0000256" key="6">
    <source>
        <dbReference type="ARBA" id="ARBA00022833"/>
    </source>
</evidence>
<keyword evidence="4" id="KW-0863">Zinc-finger</keyword>
<feature type="region of interest" description="Disordered" evidence="7">
    <location>
        <begin position="999"/>
        <end position="1018"/>
    </location>
</feature>
<dbReference type="GO" id="GO:0071797">
    <property type="term" value="C:LUBAC complex"/>
    <property type="evidence" value="ECO:0007669"/>
    <property type="project" value="InterPro"/>
</dbReference>
<dbReference type="GO" id="GO:0070530">
    <property type="term" value="F:K63-linked polyubiquitin modification-dependent protein binding"/>
    <property type="evidence" value="ECO:0007669"/>
    <property type="project" value="TreeGrafter"/>
</dbReference>
<keyword evidence="1" id="KW-0808">Transferase</keyword>
<protein>
    <recommendedName>
        <fullName evidence="8">RING-type domain-containing protein</fullName>
    </recommendedName>
</protein>
<dbReference type="PANTHER" id="PTHR16004">
    <property type="entry name" value="RING FINGER PROTEIN 31-RELATED"/>
    <property type="match status" value="1"/>
</dbReference>
<evidence type="ECO:0000259" key="8">
    <source>
        <dbReference type="PROSITE" id="PS51873"/>
    </source>
</evidence>
<keyword evidence="2" id="KW-0479">Metal-binding</keyword>
<dbReference type="PROSITE" id="PS51873">
    <property type="entry name" value="TRIAD"/>
    <property type="match status" value="1"/>
</dbReference>
<organism evidence="9 10">
    <name type="scientific">Adineta ricciae</name>
    <name type="common">Rotifer</name>
    <dbReference type="NCBI Taxonomy" id="249248"/>
    <lineage>
        <taxon>Eukaryota</taxon>
        <taxon>Metazoa</taxon>
        <taxon>Spiralia</taxon>
        <taxon>Gnathifera</taxon>
        <taxon>Rotifera</taxon>
        <taxon>Eurotatoria</taxon>
        <taxon>Bdelloidea</taxon>
        <taxon>Adinetida</taxon>
        <taxon>Adinetidae</taxon>
        <taxon>Adineta</taxon>
    </lineage>
</organism>
<evidence type="ECO:0000256" key="5">
    <source>
        <dbReference type="ARBA" id="ARBA00022786"/>
    </source>
</evidence>
<dbReference type="InterPro" id="IPR017907">
    <property type="entry name" value="Znf_RING_CS"/>
</dbReference>
<dbReference type="InterPro" id="IPR013083">
    <property type="entry name" value="Znf_RING/FYVE/PHD"/>
</dbReference>
<evidence type="ECO:0000256" key="1">
    <source>
        <dbReference type="ARBA" id="ARBA00022679"/>
    </source>
</evidence>
<evidence type="ECO:0000256" key="3">
    <source>
        <dbReference type="ARBA" id="ARBA00022737"/>
    </source>
</evidence>
<keyword evidence="6" id="KW-0862">Zinc</keyword>
<reference evidence="9" key="1">
    <citation type="submission" date="2021-02" db="EMBL/GenBank/DDBJ databases">
        <authorList>
            <person name="Nowell W R."/>
        </authorList>
    </citation>
    <scope>NUCLEOTIDE SEQUENCE</scope>
</reference>
<dbReference type="EMBL" id="CAJNOJ010000207">
    <property type="protein sequence ID" value="CAF1289771.1"/>
    <property type="molecule type" value="Genomic_DNA"/>
</dbReference>
<keyword evidence="3" id="KW-0677">Repeat</keyword>
<evidence type="ECO:0000256" key="7">
    <source>
        <dbReference type="SAM" id="MobiDB-lite"/>
    </source>
</evidence>
<comment type="caution">
    <text evidence="9">The sequence shown here is derived from an EMBL/GenBank/DDBJ whole genome shotgun (WGS) entry which is preliminary data.</text>
</comment>
<accession>A0A815CMV3</accession>
<name>A0A815CMV3_ADIRI</name>
<dbReference type="PANTHER" id="PTHR16004:SF5">
    <property type="entry name" value="E3 UBIQUITIN-PROTEIN LIGASE RNF31"/>
    <property type="match status" value="1"/>
</dbReference>
<proteinExistence type="predicted"/>
<dbReference type="GO" id="GO:0097039">
    <property type="term" value="P:protein linear polyubiquitination"/>
    <property type="evidence" value="ECO:0007669"/>
    <property type="project" value="TreeGrafter"/>
</dbReference>
<evidence type="ECO:0000256" key="2">
    <source>
        <dbReference type="ARBA" id="ARBA00022723"/>
    </source>
</evidence>